<organism evidence="12 13">
    <name type="scientific">Zosterops borbonicus</name>
    <dbReference type="NCBI Taxonomy" id="364589"/>
    <lineage>
        <taxon>Eukaryota</taxon>
        <taxon>Metazoa</taxon>
        <taxon>Chordata</taxon>
        <taxon>Craniata</taxon>
        <taxon>Vertebrata</taxon>
        <taxon>Euteleostomi</taxon>
        <taxon>Archelosauria</taxon>
        <taxon>Archosauria</taxon>
        <taxon>Dinosauria</taxon>
        <taxon>Saurischia</taxon>
        <taxon>Theropoda</taxon>
        <taxon>Coelurosauria</taxon>
        <taxon>Aves</taxon>
        <taxon>Neognathae</taxon>
        <taxon>Neoaves</taxon>
        <taxon>Telluraves</taxon>
        <taxon>Australaves</taxon>
        <taxon>Passeriformes</taxon>
        <taxon>Sylvioidea</taxon>
        <taxon>Zosteropidae</taxon>
        <taxon>Zosterops</taxon>
    </lineage>
</organism>
<dbReference type="PANTHER" id="PTHR23354">
    <property type="entry name" value="NUCLEOLAR PROTEIN 7/ESTROGEN RECEPTOR COACTIVATOR-RELATED"/>
    <property type="match status" value="1"/>
</dbReference>
<feature type="domain" description="TLDc" evidence="11">
    <location>
        <begin position="329"/>
        <end position="497"/>
    </location>
</feature>
<protein>
    <recommendedName>
        <fullName evidence="7">MTOR-associated protein MEAK7</fullName>
    </recommendedName>
    <alternativeName>
        <fullName evidence="9">TBC/LysM-associated domain-containing protein 1</fullName>
    </alternativeName>
    <alternativeName>
        <fullName evidence="8">TLD domain-containing protein 1</fullName>
    </alternativeName>
</protein>
<feature type="region of interest" description="Disordered" evidence="10">
    <location>
        <begin position="1"/>
        <end position="39"/>
    </location>
</feature>
<name>A0A8K1GXZ3_9PASS</name>
<reference evidence="12" key="1">
    <citation type="submission" date="2019-04" db="EMBL/GenBank/DDBJ databases">
        <title>Genome assembly of Zosterops borbonicus 15179.</title>
        <authorList>
            <person name="Leroy T."/>
            <person name="Anselmetti Y."/>
            <person name="Tilak M.-K."/>
            <person name="Nabholz B."/>
        </authorList>
    </citation>
    <scope>NUCLEOTIDE SEQUENCE</scope>
    <source>
        <strain evidence="12">HGM_15179</strain>
        <tissue evidence="12">Muscle</tissue>
    </source>
</reference>
<dbReference type="EMBL" id="SWJQ01000028">
    <property type="protein sequence ID" value="TRZ25315.1"/>
    <property type="molecule type" value="Genomic_DNA"/>
</dbReference>
<keyword evidence="5" id="KW-0472">Membrane</keyword>
<dbReference type="GO" id="GO:0005764">
    <property type="term" value="C:lysosome"/>
    <property type="evidence" value="ECO:0007669"/>
    <property type="project" value="UniProtKB-SubCell"/>
</dbReference>
<sequence length="548" mass="60339">MEYQQQARAREDEGKEMPQGKGSPQTGGFPGKAGSPQGKGLWKTKVTVVSIQPSVFVLHERPLPQADKALGLKVEKMGNAESNAYQNHLSRFLPEEQSDIDGLFDTLSGSSGSAGAKNAKAAKKTVTLAALQAHTREPLPEPMTARLYNGMRSIDLPGKSSGLSEQIAKEQFVIFMSNLLKGNADEKISIIMRMIAKTGGPLKGKQIQEFTEDLITSVVHVLSYRKELKGWSLENTRDSSSGVKALASELLSELKLPDGTKPVGSQLLETNFDQSVIEDWVYRVPQISVFLSVVIRQGLHVLHSLPDQTNDILNLVPHCKGIKGRGVVSLFDIPAIIYINSHLPAEMQHKWQLLFSSRLHGESFSQLCAHIVNKGPCLVIIRDLDGFLFGGFASHSWEVKPQFQGDNRCFLFSVFPTLAVYTYTGYNDHYMYLNHGQQTMPNGLGMGGQHGYFGLWIDSDYGKGHSKAKPRCTTYNSPQLSAKEDFTLDAMEVWAVGDAPESAGKKGKKSILDVDPQAQALLEMAGKSRQSEGLREPMEEEEDDDDES</sequence>
<evidence type="ECO:0000256" key="8">
    <source>
        <dbReference type="ARBA" id="ARBA00041780"/>
    </source>
</evidence>
<feature type="compositionally biased region" description="Acidic residues" evidence="10">
    <location>
        <begin position="538"/>
        <end position="548"/>
    </location>
</feature>
<comment type="caution">
    <text evidence="12">The sequence shown here is derived from an EMBL/GenBank/DDBJ whole genome shotgun (WGS) entry which is preliminary data.</text>
</comment>
<keyword evidence="13" id="KW-1185">Reference proteome</keyword>
<feature type="compositionally biased region" description="Basic and acidic residues" evidence="10">
    <location>
        <begin position="8"/>
        <end position="18"/>
    </location>
</feature>
<evidence type="ECO:0000256" key="4">
    <source>
        <dbReference type="ARBA" id="ARBA00022490"/>
    </source>
</evidence>
<gene>
    <name evidence="12" type="ORF">HGM15179_001812</name>
</gene>
<dbReference type="PROSITE" id="PS51886">
    <property type="entry name" value="TLDC"/>
    <property type="match status" value="1"/>
</dbReference>
<evidence type="ECO:0000256" key="6">
    <source>
        <dbReference type="ARBA" id="ARBA00023228"/>
    </source>
</evidence>
<feature type="region of interest" description="Disordered" evidence="10">
    <location>
        <begin position="500"/>
        <end position="548"/>
    </location>
</feature>
<comment type="subcellular location">
    <subcellularLocation>
        <location evidence="3">Cytoplasm</location>
    </subcellularLocation>
    <subcellularLocation>
        <location evidence="2">Lysosome</location>
    </subcellularLocation>
    <subcellularLocation>
        <location evidence="1">Membrane</location>
    </subcellularLocation>
</comment>
<dbReference type="GO" id="GO:0016020">
    <property type="term" value="C:membrane"/>
    <property type="evidence" value="ECO:0007669"/>
    <property type="project" value="UniProtKB-SubCell"/>
</dbReference>
<proteinExistence type="predicted"/>
<dbReference type="GO" id="GO:0005634">
    <property type="term" value="C:nucleus"/>
    <property type="evidence" value="ECO:0007669"/>
    <property type="project" value="TreeGrafter"/>
</dbReference>
<dbReference type="GO" id="GO:0006979">
    <property type="term" value="P:response to oxidative stress"/>
    <property type="evidence" value="ECO:0007669"/>
    <property type="project" value="TreeGrafter"/>
</dbReference>
<dbReference type="OrthoDB" id="289228at2759"/>
<evidence type="ECO:0000313" key="13">
    <source>
        <dbReference type="Proteomes" id="UP000796761"/>
    </source>
</evidence>
<dbReference type="Pfam" id="PF07534">
    <property type="entry name" value="TLD"/>
    <property type="match status" value="1"/>
</dbReference>
<evidence type="ECO:0000256" key="7">
    <source>
        <dbReference type="ARBA" id="ARBA00039594"/>
    </source>
</evidence>
<dbReference type="InterPro" id="IPR006571">
    <property type="entry name" value="TLDc_dom"/>
</dbReference>
<dbReference type="SMART" id="SM00584">
    <property type="entry name" value="TLDc"/>
    <property type="match status" value="1"/>
</dbReference>
<dbReference type="PANTHER" id="PTHR23354:SF131">
    <property type="entry name" value="MTOR-ASSOCIATED PROTEIN MEAK7"/>
    <property type="match status" value="1"/>
</dbReference>
<evidence type="ECO:0000256" key="2">
    <source>
        <dbReference type="ARBA" id="ARBA00004371"/>
    </source>
</evidence>
<evidence type="ECO:0000256" key="9">
    <source>
        <dbReference type="ARBA" id="ARBA00042134"/>
    </source>
</evidence>
<dbReference type="AlphaFoldDB" id="A0A8K1GXZ3"/>
<dbReference type="GO" id="GO:0031929">
    <property type="term" value="P:TOR signaling"/>
    <property type="evidence" value="ECO:0007669"/>
    <property type="project" value="TreeGrafter"/>
</dbReference>
<evidence type="ECO:0000256" key="1">
    <source>
        <dbReference type="ARBA" id="ARBA00004370"/>
    </source>
</evidence>
<evidence type="ECO:0000313" key="12">
    <source>
        <dbReference type="EMBL" id="TRZ25315.1"/>
    </source>
</evidence>
<dbReference type="Proteomes" id="UP000796761">
    <property type="component" value="Unassembled WGS sequence"/>
</dbReference>
<keyword evidence="6" id="KW-0458">Lysosome</keyword>
<evidence type="ECO:0000259" key="11">
    <source>
        <dbReference type="PROSITE" id="PS51886"/>
    </source>
</evidence>
<evidence type="ECO:0000256" key="10">
    <source>
        <dbReference type="SAM" id="MobiDB-lite"/>
    </source>
</evidence>
<evidence type="ECO:0000256" key="3">
    <source>
        <dbReference type="ARBA" id="ARBA00004496"/>
    </source>
</evidence>
<accession>A0A8K1GXZ3</accession>
<evidence type="ECO:0000256" key="5">
    <source>
        <dbReference type="ARBA" id="ARBA00023136"/>
    </source>
</evidence>
<keyword evidence="4" id="KW-0963">Cytoplasm</keyword>